<evidence type="ECO:0000256" key="1">
    <source>
        <dbReference type="ARBA" id="ARBA00023002"/>
    </source>
</evidence>
<feature type="binding site" evidence="3">
    <location>
        <position position="124"/>
    </location>
    <ligand>
        <name>substrate</name>
    </ligand>
</feature>
<dbReference type="InterPro" id="IPR036812">
    <property type="entry name" value="NAD(P)_OxRdtase_dom_sf"/>
</dbReference>
<reference evidence="6" key="1">
    <citation type="submission" date="2019-08" db="EMBL/GenBank/DDBJ databases">
        <title>Reference gene set and small RNA set construction with multiple tissues from Davidia involucrata Baill.</title>
        <authorList>
            <person name="Yang H."/>
            <person name="Zhou C."/>
            <person name="Li G."/>
            <person name="Wang J."/>
            <person name="Gao P."/>
            <person name="Wang M."/>
            <person name="Wang R."/>
            <person name="Zhao Y."/>
        </authorList>
    </citation>
    <scope>NUCLEOTIDE SEQUENCE</scope>
    <source>
        <tissue evidence="6">Mixed with DoveR01_LX</tissue>
    </source>
</reference>
<dbReference type="SUPFAM" id="SSF51430">
    <property type="entry name" value="NAD(P)-linked oxidoreductase"/>
    <property type="match status" value="1"/>
</dbReference>
<dbReference type="FunFam" id="3.20.20.100:FF:000014">
    <property type="entry name" value="NAD(P)-linked oxidoreductase superfamily protein"/>
    <property type="match status" value="1"/>
</dbReference>
<dbReference type="InterPro" id="IPR020471">
    <property type="entry name" value="AKR"/>
</dbReference>
<dbReference type="PANTHER" id="PTHR11732">
    <property type="entry name" value="ALDO/KETO REDUCTASE"/>
    <property type="match status" value="1"/>
</dbReference>
<feature type="domain" description="NADP-dependent oxidoreductase" evidence="5">
    <location>
        <begin position="25"/>
        <end position="297"/>
    </location>
</feature>
<dbReference type="GO" id="GO:0102098">
    <property type="term" value="F:D-galacturonate reductase activity"/>
    <property type="evidence" value="ECO:0007669"/>
    <property type="project" value="UniProtKB-EC"/>
</dbReference>
<dbReference type="InterPro" id="IPR044497">
    <property type="entry name" value="AKR4A/B"/>
</dbReference>
<feature type="active site" description="Proton donor" evidence="2">
    <location>
        <position position="61"/>
    </location>
</feature>
<dbReference type="PRINTS" id="PR00069">
    <property type="entry name" value="ALDKETRDTASE"/>
</dbReference>
<evidence type="ECO:0000259" key="5">
    <source>
        <dbReference type="Pfam" id="PF00248"/>
    </source>
</evidence>
<accession>A0A5B6YVV7</accession>
<evidence type="ECO:0000313" key="6">
    <source>
        <dbReference type="EMBL" id="MPA35815.1"/>
    </source>
</evidence>
<sequence length="326" mass="36333">MEGNDMGFRIPQVPLSSGCRKMPVLGLGTAADPPVDSETIKQAVLHAIELGYRHFDTAALYNSEQPLGEAIAEALGVGLITSREELFITSKLWCSDAHRQHVLPAIQKTLQNLKLEYLDLYLIHWPVCAKPGNYEYPIKKEDFLPIDYKSVWAAMEECQRLGLTKAIGVSNFSCKKLANVLATATIPPAVNQVEVNPCWQQKKLIDFCKDKGILVVAYAALGAVGTFYGTNGVMESEVLKEIAKARQKTVAQVSLRWAYEQGIGVLVKSFNKERMKQNIEIFNWALKDEESKKISEIPQSRGCLGKDYTSVHGPFQTIEELWDGEL</sequence>
<dbReference type="GO" id="GO:0044550">
    <property type="term" value="P:secondary metabolite biosynthetic process"/>
    <property type="evidence" value="ECO:0007669"/>
    <property type="project" value="UniProtKB-ARBA"/>
</dbReference>
<dbReference type="InterPro" id="IPR018170">
    <property type="entry name" value="Aldo/ket_reductase_CS"/>
</dbReference>
<organism evidence="6">
    <name type="scientific">Davidia involucrata</name>
    <name type="common">Dove tree</name>
    <dbReference type="NCBI Taxonomy" id="16924"/>
    <lineage>
        <taxon>Eukaryota</taxon>
        <taxon>Viridiplantae</taxon>
        <taxon>Streptophyta</taxon>
        <taxon>Embryophyta</taxon>
        <taxon>Tracheophyta</taxon>
        <taxon>Spermatophyta</taxon>
        <taxon>Magnoliopsida</taxon>
        <taxon>eudicotyledons</taxon>
        <taxon>Gunneridae</taxon>
        <taxon>Pentapetalae</taxon>
        <taxon>asterids</taxon>
        <taxon>Cornales</taxon>
        <taxon>Nyssaceae</taxon>
        <taxon>Davidia</taxon>
    </lineage>
</organism>
<gene>
    <name evidence="6" type="ORF">Din_005256</name>
</gene>
<evidence type="ECO:0000256" key="2">
    <source>
        <dbReference type="PIRSR" id="PIRSR000097-1"/>
    </source>
</evidence>
<evidence type="ECO:0000256" key="3">
    <source>
        <dbReference type="PIRSR" id="PIRSR000097-2"/>
    </source>
</evidence>
<protein>
    <submittedName>
        <fullName evidence="6">Putative reductase 2</fullName>
        <ecNumber evidence="6">1.1.1.365</ecNumber>
    </submittedName>
</protein>
<dbReference type="PROSITE" id="PS00798">
    <property type="entry name" value="ALDOKETO_REDUCTASE_1"/>
    <property type="match status" value="1"/>
</dbReference>
<dbReference type="EC" id="1.1.1.365" evidence="6"/>
<keyword evidence="1 6" id="KW-0560">Oxidoreductase</keyword>
<feature type="site" description="Lowers pKa of active site Tyr" evidence="4">
    <location>
        <position position="91"/>
    </location>
</feature>
<evidence type="ECO:0000256" key="4">
    <source>
        <dbReference type="PIRSR" id="PIRSR000097-3"/>
    </source>
</evidence>
<dbReference type="PROSITE" id="PS00062">
    <property type="entry name" value="ALDOKETO_REDUCTASE_2"/>
    <property type="match status" value="1"/>
</dbReference>
<dbReference type="Pfam" id="PF00248">
    <property type="entry name" value="Aldo_ket_red"/>
    <property type="match status" value="1"/>
</dbReference>
<dbReference type="InterPro" id="IPR023210">
    <property type="entry name" value="NADP_OxRdtase_dom"/>
</dbReference>
<name>A0A5B6YVV7_DAVIN</name>
<dbReference type="PROSITE" id="PS00063">
    <property type="entry name" value="ALDOKETO_REDUCTASE_3"/>
    <property type="match status" value="1"/>
</dbReference>
<dbReference type="AlphaFoldDB" id="A0A5B6YVV7"/>
<dbReference type="PIRSF" id="PIRSF000097">
    <property type="entry name" value="AKR"/>
    <property type="match status" value="1"/>
</dbReference>
<dbReference type="EMBL" id="GHES01005256">
    <property type="protein sequence ID" value="MPA35815.1"/>
    <property type="molecule type" value="Transcribed_RNA"/>
</dbReference>
<dbReference type="CDD" id="cd19124">
    <property type="entry name" value="AKR_AKR4A_4B"/>
    <property type="match status" value="1"/>
</dbReference>
<dbReference type="Gene3D" id="3.20.20.100">
    <property type="entry name" value="NADP-dependent oxidoreductase domain"/>
    <property type="match status" value="1"/>
</dbReference>
<proteinExistence type="predicted"/>